<comment type="caution">
    <text evidence="2">The sequence shown here is derived from an EMBL/GenBank/DDBJ whole genome shotgun (WGS) entry which is preliminary data.</text>
</comment>
<organism evidence="2 3">
    <name type="scientific">Cinnamomum micranthum f. kanehirae</name>
    <dbReference type="NCBI Taxonomy" id="337451"/>
    <lineage>
        <taxon>Eukaryota</taxon>
        <taxon>Viridiplantae</taxon>
        <taxon>Streptophyta</taxon>
        <taxon>Embryophyta</taxon>
        <taxon>Tracheophyta</taxon>
        <taxon>Spermatophyta</taxon>
        <taxon>Magnoliopsida</taxon>
        <taxon>Magnoliidae</taxon>
        <taxon>Laurales</taxon>
        <taxon>Lauraceae</taxon>
        <taxon>Cinnamomum</taxon>
    </lineage>
</organism>
<keyword evidence="3" id="KW-1185">Reference proteome</keyword>
<feature type="compositionally biased region" description="Low complexity" evidence="1">
    <location>
        <begin position="224"/>
        <end position="239"/>
    </location>
</feature>
<dbReference type="OrthoDB" id="776574at2759"/>
<dbReference type="Proteomes" id="UP000283530">
    <property type="component" value="Unassembled WGS sequence"/>
</dbReference>
<accession>A0A3S3MUW4</accession>
<dbReference type="PANTHER" id="PTHR34193">
    <property type="entry name" value="OS11G0199801 PROTEIN"/>
    <property type="match status" value="1"/>
</dbReference>
<feature type="region of interest" description="Disordered" evidence="1">
    <location>
        <begin position="213"/>
        <end position="244"/>
    </location>
</feature>
<dbReference type="EMBL" id="QPKB01000008">
    <property type="protein sequence ID" value="RWR90220.1"/>
    <property type="molecule type" value="Genomic_DNA"/>
</dbReference>
<evidence type="ECO:0000256" key="1">
    <source>
        <dbReference type="SAM" id="MobiDB-lite"/>
    </source>
</evidence>
<dbReference type="AlphaFoldDB" id="A0A3S3MUW4"/>
<reference evidence="2 3" key="1">
    <citation type="journal article" date="2019" name="Nat. Plants">
        <title>Stout camphor tree genome fills gaps in understanding of flowering plant genome evolution.</title>
        <authorList>
            <person name="Chaw S.M."/>
            <person name="Liu Y.C."/>
            <person name="Wu Y.W."/>
            <person name="Wang H.Y."/>
            <person name="Lin C.I."/>
            <person name="Wu C.S."/>
            <person name="Ke H.M."/>
            <person name="Chang L.Y."/>
            <person name="Hsu C.Y."/>
            <person name="Yang H.T."/>
            <person name="Sudianto E."/>
            <person name="Hsu M.H."/>
            <person name="Wu K.P."/>
            <person name="Wang L.N."/>
            <person name="Leebens-Mack J.H."/>
            <person name="Tsai I.J."/>
        </authorList>
    </citation>
    <scope>NUCLEOTIDE SEQUENCE [LARGE SCALE GENOMIC DNA]</scope>
    <source>
        <strain evidence="3">cv. Chaw 1501</strain>
        <tissue evidence="2">Young leaves</tissue>
    </source>
</reference>
<dbReference type="PANTHER" id="PTHR34193:SF1">
    <property type="entry name" value="EXPRESSED PROTEIN"/>
    <property type="match status" value="1"/>
</dbReference>
<name>A0A3S3MUW4_9MAGN</name>
<feature type="region of interest" description="Disordered" evidence="1">
    <location>
        <begin position="48"/>
        <end position="76"/>
    </location>
</feature>
<protein>
    <submittedName>
        <fullName evidence="2">Uncharacterized protein</fullName>
    </submittedName>
</protein>
<gene>
    <name evidence="2" type="ORF">CKAN_01930500</name>
</gene>
<evidence type="ECO:0000313" key="2">
    <source>
        <dbReference type="EMBL" id="RWR90220.1"/>
    </source>
</evidence>
<proteinExistence type="predicted"/>
<sequence length="270" mass="30151">MLHHRRGVLDSYGNLIGTNSGLQTSRITRNHGRRCENPSEIDFNLRAHEDDSGISSPPLWKTSPPRTPTTKASTFQHHHLPLTPRSQAIAKSRQELMEMMKGVPESAYELSLKDLVELPLNKRELTSAAPTQEEREMKNMVKKKSFEKRDDVRRNMKTGPFLLKMFFPGSLVLKKKSSGKGTCSKVSPKPPSVAVDGEKVVFEKSVDGDWWNKKSSEAEEKENSTSSKSSGSSINSSSSGRSRQMGGFLPACFSFFTRKTKAGKHKGYSF</sequence>
<feature type="compositionally biased region" description="Basic and acidic residues" evidence="1">
    <location>
        <begin position="213"/>
        <end position="223"/>
    </location>
</feature>
<evidence type="ECO:0000313" key="3">
    <source>
        <dbReference type="Proteomes" id="UP000283530"/>
    </source>
</evidence>